<reference evidence="1" key="2">
    <citation type="submission" date="2025-08" db="UniProtKB">
        <authorList>
            <consortium name="Ensembl"/>
        </authorList>
    </citation>
    <scope>IDENTIFICATION</scope>
</reference>
<evidence type="ECO:0000313" key="2">
    <source>
        <dbReference type="Proteomes" id="UP000029965"/>
    </source>
</evidence>
<reference evidence="1" key="3">
    <citation type="submission" date="2025-09" db="UniProtKB">
        <authorList>
            <consortium name="Ensembl"/>
        </authorList>
    </citation>
    <scope>IDENTIFICATION</scope>
</reference>
<dbReference type="AlphaFoldDB" id="A0A0D9RT83"/>
<reference evidence="1 2" key="1">
    <citation type="submission" date="2014-03" db="EMBL/GenBank/DDBJ databases">
        <authorList>
            <person name="Warren W."/>
            <person name="Wilson R.K."/>
        </authorList>
    </citation>
    <scope>NUCLEOTIDE SEQUENCE</scope>
</reference>
<name>A0A0D9RT83_CHLSB</name>
<sequence>SILKILNLRLLGANKLRSYVIQYCSTTDHNQLLFLPVERNPGCTCSFISCVENIYWLEALRLHFQGF</sequence>
<dbReference type="EMBL" id="AQIB01130150">
    <property type="status" value="NOT_ANNOTATED_CDS"/>
    <property type="molecule type" value="Genomic_DNA"/>
</dbReference>
<organism evidence="1 2">
    <name type="scientific">Chlorocebus sabaeus</name>
    <name type="common">Green monkey</name>
    <name type="synonym">Simia sabaea</name>
    <dbReference type="NCBI Taxonomy" id="60711"/>
    <lineage>
        <taxon>Eukaryota</taxon>
        <taxon>Metazoa</taxon>
        <taxon>Chordata</taxon>
        <taxon>Craniata</taxon>
        <taxon>Vertebrata</taxon>
        <taxon>Euteleostomi</taxon>
        <taxon>Mammalia</taxon>
        <taxon>Eutheria</taxon>
        <taxon>Euarchontoglires</taxon>
        <taxon>Primates</taxon>
        <taxon>Haplorrhini</taxon>
        <taxon>Catarrhini</taxon>
        <taxon>Cercopithecidae</taxon>
        <taxon>Cercopithecinae</taxon>
        <taxon>Chlorocebus</taxon>
    </lineage>
</organism>
<dbReference type="Proteomes" id="UP000029965">
    <property type="component" value="Chromosome 25"/>
</dbReference>
<dbReference type="EMBL" id="AQIB01130152">
    <property type="status" value="NOT_ANNOTATED_CDS"/>
    <property type="molecule type" value="Genomic_DNA"/>
</dbReference>
<protein>
    <submittedName>
        <fullName evidence="1">Uncharacterized protein</fullName>
    </submittedName>
</protein>
<dbReference type="Ensembl" id="ENSCSAT00000013834.1">
    <property type="protein sequence ID" value="ENSCSAP00000011822.1"/>
    <property type="gene ID" value="ENSCSAG00000015738.1"/>
</dbReference>
<evidence type="ECO:0000313" key="1">
    <source>
        <dbReference type="Ensembl" id="ENSCSAP00000011822.1"/>
    </source>
</evidence>
<accession>A0A0D9RT83</accession>
<proteinExistence type="predicted"/>
<dbReference type="EMBL" id="AQIB01130151">
    <property type="status" value="NOT_ANNOTATED_CDS"/>
    <property type="molecule type" value="Genomic_DNA"/>
</dbReference>
<keyword evidence="2" id="KW-1185">Reference proteome</keyword>
<dbReference type="Bgee" id="ENSCSAG00000015738">
    <property type="expression patterns" value="Expressed in blood"/>
</dbReference>